<evidence type="ECO:0000313" key="2">
    <source>
        <dbReference type="Proteomes" id="UP001305414"/>
    </source>
</evidence>
<proteinExistence type="predicted"/>
<dbReference type="EMBL" id="JAWHQM010000018">
    <property type="protein sequence ID" value="KAK5631014.1"/>
    <property type="molecule type" value="Genomic_DNA"/>
</dbReference>
<evidence type="ECO:0000313" key="1">
    <source>
        <dbReference type="EMBL" id="KAK5631014.1"/>
    </source>
</evidence>
<gene>
    <name evidence="1" type="ORF">RRF57_006729</name>
</gene>
<reference evidence="1 2" key="1">
    <citation type="submission" date="2023-10" db="EMBL/GenBank/DDBJ databases">
        <title>Draft genome sequence of Xylaria bambusicola isolate GMP-LS, the root and basal stem rot pathogen of sugarcane in Indonesia.</title>
        <authorList>
            <person name="Selvaraj P."/>
            <person name="Muralishankar V."/>
            <person name="Muruganantham S."/>
            <person name="Sp S."/>
            <person name="Haryani S."/>
            <person name="Lau K.J.X."/>
            <person name="Naqvi N.I."/>
        </authorList>
    </citation>
    <scope>NUCLEOTIDE SEQUENCE [LARGE SCALE GENOMIC DNA]</scope>
    <source>
        <strain evidence="1">GMP-LS</strain>
    </source>
</reference>
<protein>
    <submittedName>
        <fullName evidence="1">Uncharacterized protein</fullName>
    </submittedName>
</protein>
<sequence length="85" mass="10000">MMRNAGVFETARRLEIRRRVQQEAKRAPLQQYRTPNSRVVVPEPSEARYRQAHRGKHIDEPLRSTYPVSHLRRCALNLAPGRRVL</sequence>
<keyword evidence="2" id="KW-1185">Reference proteome</keyword>
<dbReference type="Proteomes" id="UP001305414">
    <property type="component" value="Unassembled WGS sequence"/>
</dbReference>
<name>A0AAN7UPE4_9PEZI</name>
<dbReference type="AlphaFoldDB" id="A0AAN7UPE4"/>
<accession>A0AAN7UPE4</accession>
<organism evidence="1 2">
    <name type="scientific">Xylaria bambusicola</name>
    <dbReference type="NCBI Taxonomy" id="326684"/>
    <lineage>
        <taxon>Eukaryota</taxon>
        <taxon>Fungi</taxon>
        <taxon>Dikarya</taxon>
        <taxon>Ascomycota</taxon>
        <taxon>Pezizomycotina</taxon>
        <taxon>Sordariomycetes</taxon>
        <taxon>Xylariomycetidae</taxon>
        <taxon>Xylariales</taxon>
        <taxon>Xylariaceae</taxon>
        <taxon>Xylaria</taxon>
    </lineage>
</organism>
<comment type="caution">
    <text evidence="1">The sequence shown here is derived from an EMBL/GenBank/DDBJ whole genome shotgun (WGS) entry which is preliminary data.</text>
</comment>